<keyword evidence="5" id="KW-1185">Reference proteome</keyword>
<proteinExistence type="predicted"/>
<gene>
    <name evidence="4" type="ORF">QYE76_066513</name>
</gene>
<dbReference type="Pfam" id="PF04195">
    <property type="entry name" value="Transposase_28"/>
    <property type="match status" value="1"/>
</dbReference>
<feature type="compositionally biased region" description="Acidic residues" evidence="2">
    <location>
        <begin position="182"/>
        <end position="194"/>
    </location>
</feature>
<dbReference type="PANTHER" id="PTHR33026">
    <property type="entry name" value="OS06G0360600 PROTEIN"/>
    <property type="match status" value="1"/>
</dbReference>
<organism evidence="4 5">
    <name type="scientific">Lolium multiflorum</name>
    <name type="common">Italian ryegrass</name>
    <name type="synonym">Lolium perenne subsp. multiflorum</name>
    <dbReference type="NCBI Taxonomy" id="4521"/>
    <lineage>
        <taxon>Eukaryota</taxon>
        <taxon>Viridiplantae</taxon>
        <taxon>Streptophyta</taxon>
        <taxon>Embryophyta</taxon>
        <taxon>Tracheophyta</taxon>
        <taxon>Spermatophyta</taxon>
        <taxon>Magnoliopsida</taxon>
        <taxon>Liliopsida</taxon>
        <taxon>Poales</taxon>
        <taxon>Poaceae</taxon>
        <taxon>BOP clade</taxon>
        <taxon>Pooideae</taxon>
        <taxon>Poodae</taxon>
        <taxon>Poeae</taxon>
        <taxon>Poeae Chloroplast Group 2 (Poeae type)</taxon>
        <taxon>Loliodinae</taxon>
        <taxon>Loliinae</taxon>
        <taxon>Lolium</taxon>
    </lineage>
</organism>
<dbReference type="PANTHER" id="PTHR33026:SF7">
    <property type="entry name" value="OS03G0100275 PROTEIN"/>
    <property type="match status" value="1"/>
</dbReference>
<reference evidence="4" key="1">
    <citation type="submission" date="2023-07" db="EMBL/GenBank/DDBJ databases">
        <title>A chromosome-level genome assembly of Lolium multiflorum.</title>
        <authorList>
            <person name="Chen Y."/>
            <person name="Copetti D."/>
            <person name="Kolliker R."/>
            <person name="Studer B."/>
        </authorList>
    </citation>
    <scope>NUCLEOTIDE SEQUENCE</scope>
    <source>
        <strain evidence="4">02402/16</strain>
        <tissue evidence="4">Leaf</tissue>
    </source>
</reference>
<evidence type="ECO:0000313" key="5">
    <source>
        <dbReference type="Proteomes" id="UP001231189"/>
    </source>
</evidence>
<feature type="domain" description="Transposase (putative) gypsy type" evidence="3">
    <location>
        <begin position="249"/>
        <end position="289"/>
    </location>
</feature>
<protein>
    <recommendedName>
        <fullName evidence="3">Transposase (putative) gypsy type domain-containing protein</fullName>
    </recommendedName>
</protein>
<evidence type="ECO:0000256" key="1">
    <source>
        <dbReference type="SAM" id="Coils"/>
    </source>
</evidence>
<feature type="coiled-coil region" evidence="1">
    <location>
        <begin position="487"/>
        <end position="521"/>
    </location>
</feature>
<feature type="coiled-coil region" evidence="1">
    <location>
        <begin position="592"/>
        <end position="654"/>
    </location>
</feature>
<dbReference type="EMBL" id="JAUUTY010000004">
    <property type="protein sequence ID" value="KAK1648708.1"/>
    <property type="molecule type" value="Genomic_DNA"/>
</dbReference>
<dbReference type="Proteomes" id="UP001231189">
    <property type="component" value="Unassembled WGS sequence"/>
</dbReference>
<sequence>MATATGPPRTRERVYGVEEMMAKLYAEVGLQGWAEATAHARVLARPGRCPCALWRATTGMGASGRAAFWPMSCLGELGPCMVMIVVARGSPPVAVEHDDDARGLPRMREWSGWMRGLLLDLKVAAPLSYGRRSLAGDDVPRRRSQSHGVGHATVAGGGWRRRRPDEGDGWVEEEAGRRWVEEEGEVEEEEEEEEAGRRWVEGEVEEEAGRRLVEEEEEADQRWWVGGGGEGGGHQRRSLGGGEEGGGEVELHQLTPNSILHISLFITLCECFLGTHPHWGLWKRIFYLRRNNSRSVVYNVGGACICVRPDVDYFDVKFPDSVQGWRKRLLYIKDESVGNQEYSIAPFDVVAEILIRRSWDAEASAKEKTATDALMKRIHQLQNTHGEELSGIQITAYFLRIRVPPLQARKNPLWMYAGEEDVDRISKDLSVKDLDKLTRHFSSLSKKEEFQTSCRVEPYSGSHALPEPLMDQFIRLGSQSIGFRNKADTLKVSLQQAEERAEALEAKLKLSKEAREKAEADAAVVADLRQRLANPENALSDKIFEQITREQGIIDRLESQNRRFLPGPFDASPATSHSRKTFVDDFVGDSSNADLLQELNELRQQLQSMKKQAVVVMDQSRKSSDRARAALQQAQEALKQKEDAAAEASRASQREDYMLDLMTSAGQDMSGSFVDIAAEDQRVNARVEILLQLAQQSGSDFWADVARTRRIVQFQDRASQVRDFLDSCTNILAMVYKPMFPQNPQPADLPQLMDKFKSVDQIHLFVKAQLVDGAKFALIVLKICYPKMSLDNIVDICHAKLRERKRNIDKINDKVTPTVEK</sequence>
<keyword evidence="1" id="KW-0175">Coiled coil</keyword>
<feature type="region of interest" description="Disordered" evidence="2">
    <location>
        <begin position="223"/>
        <end position="247"/>
    </location>
</feature>
<evidence type="ECO:0000259" key="3">
    <source>
        <dbReference type="Pfam" id="PF04195"/>
    </source>
</evidence>
<comment type="caution">
    <text evidence="4">The sequence shown here is derived from an EMBL/GenBank/DDBJ whole genome shotgun (WGS) entry which is preliminary data.</text>
</comment>
<accession>A0AAD8W9Z4</accession>
<evidence type="ECO:0000313" key="4">
    <source>
        <dbReference type="EMBL" id="KAK1648708.1"/>
    </source>
</evidence>
<dbReference type="AlphaFoldDB" id="A0AAD8W9Z4"/>
<feature type="region of interest" description="Disordered" evidence="2">
    <location>
        <begin position="135"/>
        <end position="202"/>
    </location>
</feature>
<name>A0AAD8W9Z4_LOLMU</name>
<evidence type="ECO:0000256" key="2">
    <source>
        <dbReference type="SAM" id="MobiDB-lite"/>
    </source>
</evidence>
<dbReference type="InterPro" id="IPR007321">
    <property type="entry name" value="Transposase_28"/>
</dbReference>